<evidence type="ECO:0000256" key="5">
    <source>
        <dbReference type="ARBA" id="ARBA00018684"/>
    </source>
</evidence>
<evidence type="ECO:0000256" key="8">
    <source>
        <dbReference type="ARBA" id="ARBA00022660"/>
    </source>
</evidence>
<feature type="non-terminal residue" evidence="17">
    <location>
        <position position="397"/>
    </location>
</feature>
<evidence type="ECO:0000256" key="7">
    <source>
        <dbReference type="ARBA" id="ARBA00022553"/>
    </source>
</evidence>
<keyword evidence="8" id="KW-0679">Respiratory chain</keyword>
<evidence type="ECO:0000256" key="13">
    <source>
        <dbReference type="ARBA" id="ARBA00023136"/>
    </source>
</evidence>
<evidence type="ECO:0000256" key="11">
    <source>
        <dbReference type="ARBA" id="ARBA00022990"/>
    </source>
</evidence>
<reference evidence="17" key="1">
    <citation type="journal article" date="2021" name="Cell">
        <title>Tracing the genetic footprints of vertebrate landing in non-teleost ray-finned fishes.</title>
        <authorList>
            <person name="Bi X."/>
            <person name="Wang K."/>
            <person name="Yang L."/>
            <person name="Pan H."/>
            <person name="Jiang H."/>
            <person name="Wei Q."/>
            <person name="Fang M."/>
            <person name="Yu H."/>
            <person name="Zhu C."/>
            <person name="Cai Y."/>
            <person name="He Y."/>
            <person name="Gan X."/>
            <person name="Zeng H."/>
            <person name="Yu D."/>
            <person name="Zhu Y."/>
            <person name="Jiang H."/>
            <person name="Qiu Q."/>
            <person name="Yang H."/>
            <person name="Zhang Y.E."/>
            <person name="Wang W."/>
            <person name="Zhu M."/>
            <person name="He S."/>
            <person name="Zhang G."/>
        </authorList>
    </citation>
    <scope>NUCLEOTIDE SEQUENCE</scope>
    <source>
        <strain evidence="17">Pddl_001</strain>
    </source>
</reference>
<feature type="domain" description="Complex 1 LYR protein" evidence="16">
    <location>
        <begin position="46"/>
        <end position="104"/>
    </location>
</feature>
<comment type="caution">
    <text evidence="17">The sequence shown here is derived from an EMBL/GenBank/DDBJ whole genome shotgun (WGS) entry which is preliminary data.</text>
</comment>
<evidence type="ECO:0000256" key="12">
    <source>
        <dbReference type="ARBA" id="ARBA00023128"/>
    </source>
</evidence>
<comment type="subcellular location">
    <subcellularLocation>
        <location evidence="2">Mitochondrion inner membrane</location>
        <topology evidence="2">Peripheral membrane protein</topology>
        <orientation evidence="2">Matrix side</orientation>
    </subcellularLocation>
</comment>
<gene>
    <name evidence="17" type="primary">Ndufb9</name>
    <name evidence="17" type="ORF">GTO93_0017658</name>
</gene>
<evidence type="ECO:0000256" key="4">
    <source>
        <dbReference type="ARBA" id="ARBA00011790"/>
    </source>
</evidence>
<dbReference type="InterPro" id="IPR008011">
    <property type="entry name" value="Complex1_LYR_dom"/>
</dbReference>
<keyword evidence="13" id="KW-0472">Membrane</keyword>
<name>A0ABS2XDN3_POLSP</name>
<evidence type="ECO:0000256" key="14">
    <source>
        <dbReference type="ARBA" id="ARBA00030192"/>
    </source>
</evidence>
<dbReference type="PANTHER" id="PTHR12868:SF0">
    <property type="entry name" value="NADH DEHYDROGENASE [UBIQUINONE] 1 BETA SUBCOMPLEX SUBUNIT 9"/>
    <property type="match status" value="1"/>
</dbReference>
<dbReference type="Pfam" id="PF05347">
    <property type="entry name" value="Complex1_LYR"/>
    <property type="match status" value="1"/>
</dbReference>
<evidence type="ECO:0000256" key="6">
    <source>
        <dbReference type="ARBA" id="ARBA00022448"/>
    </source>
</evidence>
<keyword evidence="12" id="KW-0496">Mitochondrion</keyword>
<evidence type="ECO:0000256" key="3">
    <source>
        <dbReference type="ARBA" id="ARBA00009508"/>
    </source>
</evidence>
<proteinExistence type="inferred from homology"/>
<dbReference type="EMBL" id="JAAWVQ010018820">
    <property type="protein sequence ID" value="MBN3272320.1"/>
    <property type="molecule type" value="Genomic_DNA"/>
</dbReference>
<comment type="similarity">
    <text evidence="3">Belongs to the complex I LYR family.</text>
</comment>
<evidence type="ECO:0000256" key="10">
    <source>
        <dbReference type="ARBA" id="ARBA00022982"/>
    </source>
</evidence>
<dbReference type="Proteomes" id="UP001166093">
    <property type="component" value="Unassembled WGS sequence"/>
</dbReference>
<evidence type="ECO:0000256" key="9">
    <source>
        <dbReference type="ARBA" id="ARBA00022792"/>
    </source>
</evidence>
<organism evidence="17 18">
    <name type="scientific">Polyodon spathula</name>
    <name type="common">North American paddlefish</name>
    <name type="synonym">Squalus spathula</name>
    <dbReference type="NCBI Taxonomy" id="7913"/>
    <lineage>
        <taxon>Eukaryota</taxon>
        <taxon>Metazoa</taxon>
        <taxon>Chordata</taxon>
        <taxon>Craniata</taxon>
        <taxon>Vertebrata</taxon>
        <taxon>Euteleostomi</taxon>
        <taxon>Actinopterygii</taxon>
        <taxon>Chondrostei</taxon>
        <taxon>Acipenseriformes</taxon>
        <taxon>Polyodontidae</taxon>
        <taxon>Polyodon</taxon>
    </lineage>
</organism>
<protein>
    <recommendedName>
        <fullName evidence="5">NADH dehydrogenase [ubiquinone] 1 beta subcomplex subunit 9</fullName>
    </recommendedName>
    <alternativeName>
        <fullName evidence="14">Complex I-B22</fullName>
    </alternativeName>
    <alternativeName>
        <fullName evidence="15">NADH-ubiquinone oxidoreductase B22 subunit</fullName>
    </alternativeName>
</protein>
<comment type="subunit">
    <text evidence="4">Mammalian complex I is composed of 45 different subunits.</text>
</comment>
<keyword evidence="10" id="KW-0249">Electron transport</keyword>
<keyword evidence="11" id="KW-0007">Acetylation</keyword>
<accession>A0ABS2XDN3</accession>
<feature type="non-terminal residue" evidence="17">
    <location>
        <position position="1"/>
    </location>
</feature>
<sequence length="397" mass="45194">MRSWAFLIGYPKSCPPVSHSPIARTEGESVGESLEKMASGFLTHQQKVLRLYKKALRHLESWCIFRDKYRFYACMLRARFDENKDEKDMVKATMMLKSGEEEFWANQHPQPYIFPDSPGGTSYERYECFKVPDWCLDYWHPSEKAMYPDYFAKREQWKKLRDQSWDREVKQLQAETPADGLKTEALPPARQEGDLPPLWWQYVTRPHEMAKVMDLVVQIIKIMARGQKSATWKGGRAAVCNVIDPVAIRDWLTVVALADQSGRDGVYKWGMAHGSVPSGKSTNRTLQKVRRRSDYPEVSIQIAESVGGKLQPSRIVVIRFMEIVATIMGVAEKVKEALASEEPLVLLQGNEILDSEGTRGSRPSTARHRLRYTLALILAPIDSSARPGTDNTDPGTN</sequence>
<dbReference type="InterPro" id="IPR045292">
    <property type="entry name" value="Complex1_LYR_NDUFB9_LYRM3"/>
</dbReference>
<dbReference type="PANTHER" id="PTHR12868">
    <property type="entry name" value="NADH-UBIQUINONE OXIDOREDUCTASE B22 SUBUNIT"/>
    <property type="match status" value="1"/>
</dbReference>
<keyword evidence="7" id="KW-0597">Phosphoprotein</keyword>
<dbReference type="CDD" id="cd20263">
    <property type="entry name" value="Complex1_LYR_NDUFB9_LYRM3"/>
    <property type="match status" value="1"/>
</dbReference>
<evidence type="ECO:0000313" key="17">
    <source>
        <dbReference type="EMBL" id="MBN3272320.1"/>
    </source>
</evidence>
<keyword evidence="9" id="KW-0999">Mitochondrion inner membrane</keyword>
<dbReference type="InterPro" id="IPR033034">
    <property type="entry name" value="NDUFB9"/>
</dbReference>
<comment type="function">
    <text evidence="1">Accessory subunit of the mitochondrial membrane respiratory chain NADH dehydrogenase (Complex I), that is believed to be not involved in catalysis. Complex I functions in the transfer of electrons from NADH to the respiratory chain. The immediate electron acceptor for the enzyme is believed to be ubiquinone.</text>
</comment>
<evidence type="ECO:0000256" key="1">
    <source>
        <dbReference type="ARBA" id="ARBA00002920"/>
    </source>
</evidence>
<keyword evidence="18" id="KW-1185">Reference proteome</keyword>
<evidence type="ECO:0000256" key="2">
    <source>
        <dbReference type="ARBA" id="ARBA00004443"/>
    </source>
</evidence>
<evidence type="ECO:0000313" key="18">
    <source>
        <dbReference type="Proteomes" id="UP001166093"/>
    </source>
</evidence>
<evidence type="ECO:0000256" key="15">
    <source>
        <dbReference type="ARBA" id="ARBA00032528"/>
    </source>
</evidence>
<keyword evidence="6" id="KW-0813">Transport</keyword>
<evidence type="ECO:0000259" key="16">
    <source>
        <dbReference type="Pfam" id="PF05347"/>
    </source>
</evidence>